<organism evidence="1 2">
    <name type="scientific">Ziziphus jujuba var. spinosa</name>
    <dbReference type="NCBI Taxonomy" id="714518"/>
    <lineage>
        <taxon>Eukaryota</taxon>
        <taxon>Viridiplantae</taxon>
        <taxon>Streptophyta</taxon>
        <taxon>Embryophyta</taxon>
        <taxon>Tracheophyta</taxon>
        <taxon>Spermatophyta</taxon>
        <taxon>Magnoliopsida</taxon>
        <taxon>eudicotyledons</taxon>
        <taxon>Gunneridae</taxon>
        <taxon>Pentapetalae</taxon>
        <taxon>rosids</taxon>
        <taxon>fabids</taxon>
        <taxon>Rosales</taxon>
        <taxon>Rhamnaceae</taxon>
        <taxon>Paliureae</taxon>
        <taxon>Ziziphus</taxon>
    </lineage>
</organism>
<reference evidence="1" key="1">
    <citation type="journal article" date="2021" name="Front. Plant Sci.">
        <title>Chromosome-Scale Genome Assembly for Chinese Sour Jujube and Insights Into Its Genome Evolution and Domestication Signature.</title>
        <authorList>
            <person name="Shen L.-Y."/>
            <person name="Luo H."/>
            <person name="Wang X.-L."/>
            <person name="Wang X.-M."/>
            <person name="Qiu X.-J."/>
            <person name="Liu H."/>
            <person name="Zhou S.-S."/>
            <person name="Jia K.-H."/>
            <person name="Nie S."/>
            <person name="Bao Y.-T."/>
            <person name="Zhang R.-G."/>
            <person name="Yun Q.-Z."/>
            <person name="Chai Y.-H."/>
            <person name="Lu J.-Y."/>
            <person name="Li Y."/>
            <person name="Zhao S.-W."/>
            <person name="Mao J.-F."/>
            <person name="Jia S.-G."/>
            <person name="Mao Y.-M."/>
        </authorList>
    </citation>
    <scope>NUCLEOTIDE SEQUENCE</scope>
    <source>
        <strain evidence="1">AT0</strain>
        <tissue evidence="1">Leaf</tissue>
    </source>
</reference>
<comment type="caution">
    <text evidence="1">The sequence shown here is derived from an EMBL/GenBank/DDBJ whole genome shotgun (WGS) entry which is preliminary data.</text>
</comment>
<dbReference type="Proteomes" id="UP000813462">
    <property type="component" value="Unassembled WGS sequence"/>
</dbReference>
<dbReference type="AlphaFoldDB" id="A0A978VTM7"/>
<protein>
    <submittedName>
        <fullName evidence="1">Uncharacterized protein</fullName>
    </submittedName>
</protein>
<gene>
    <name evidence="1" type="ORF">FEM48_Zijuj02G0045000</name>
</gene>
<sequence>MFLAVATLPYDIESLLQSSTPFFHAFDLVHLPASNEAYGTFFTEAHKCINLHNYQGQTIFFA</sequence>
<dbReference type="EMBL" id="JAEACU010000002">
    <property type="protein sequence ID" value="KAH7542172.1"/>
    <property type="molecule type" value="Genomic_DNA"/>
</dbReference>
<evidence type="ECO:0000313" key="2">
    <source>
        <dbReference type="Proteomes" id="UP000813462"/>
    </source>
</evidence>
<evidence type="ECO:0000313" key="1">
    <source>
        <dbReference type="EMBL" id="KAH7542172.1"/>
    </source>
</evidence>
<name>A0A978VTM7_ZIZJJ</name>
<accession>A0A978VTM7</accession>
<proteinExistence type="predicted"/>